<keyword evidence="6" id="KW-0812">Transmembrane</keyword>
<feature type="region of interest" description="Disordered" evidence="5">
    <location>
        <begin position="573"/>
        <end position="608"/>
    </location>
</feature>
<dbReference type="Gramene" id="AUR62031616-RA">
    <property type="protein sequence ID" value="AUR62031616-RA:cds"/>
    <property type="gene ID" value="AUR62031616"/>
</dbReference>
<dbReference type="InterPro" id="IPR001789">
    <property type="entry name" value="Sig_transdc_resp-reg_receiver"/>
</dbReference>
<feature type="compositionally biased region" description="Polar residues" evidence="5">
    <location>
        <begin position="573"/>
        <end position="585"/>
    </location>
</feature>
<evidence type="ECO:0000256" key="1">
    <source>
        <dbReference type="ARBA" id="ARBA00000085"/>
    </source>
</evidence>
<dbReference type="CDD" id="cd00082">
    <property type="entry name" value="HisKA"/>
    <property type="match status" value="1"/>
</dbReference>
<sequence length="1018" mass="113005">MDSSNGYASLGCGWITYDENELSSLFLDTARLGSVGAISLGFSSDEITTIFSSTDVLGASLYMATLGDDKVLIDDIKDADITIMNGKAALVQASNKANLGEISCKSIDNGVTNVSGTSIDIGGANFIFYCSSIDVARVPMVYVLAYPSNGLISIVHNHTKVELILQIIMVVDMVIYVFAFVTLIVRAARREVHLCAAYMREMEKTTQAERKSIKQSLAFASANHDVRGYLACIKGLTELSAADLPPSSEVASSLRKIDTCAEDLLALVNSILDFSKIEAGKMQLEENEFNLAQLIEDVADLHHPVAMKKGVEVILDPSDGSIFRYSQVRGDRGKLKQILGNLLSNAVKFTSQGNICITCHSKKPSFENSIIASNRNNLLNRLSSFFHKNKRAYNDLEDMKTIKQDPNCMEFEFQVEDTGPGIPKEKRHLIFENFVQVKENSAEQVGTGLGLGIVQSLVRLMGGDIEIVNKANGEQGTCFKFNIFLIVQDECLDNPRQELTEHREINSGSGLSTCVRSPRGDKSLVILLIKNDARRRMVHRYMESLGVNLKVLSHGKQLSPNLKKIKSMLIEPQYNNSSSGRSDTSPPRGACLSSNSERSGRGWSKLNPLSTMDDTNEVLPVYKRSTIRGSVNCILLVIDCNVGDNFQKMQRSVSEFRKDLYMTCIKVVWLDRPDTRRAHFQGLQDESLPLTDLIISEPLHGSRLLRIIRLLPEFGGDSIRSPSYGRSKRSNIAILSNTHSNTEEDIGESSSGEIKLARKRRSLKFTTCRDNFANEQDIPQVLRSSSSEKSSSMTKTTQTGEIQEVPSNVDIQKSPLEGKKILIVEDHLLQRKLAETSVKRLGAETQTCGNGEEALEVVCKALSDQPSAKPLKFPYDFIIMDCQMPVMDGFEATQKIREEEKKYGLHIPIIALSAHEVDGEEGRKIAEAGMDFHLTKPLRVPTIIIAHEFYDALPIHQFQRASRGWCEKMVDIEEDSAFRFVLSPAPTPATVFLAKRCKWAVKEEVDKLNQIEICPQAM</sequence>
<dbReference type="InterPro" id="IPR011006">
    <property type="entry name" value="CheY-like_superfamily"/>
</dbReference>
<comment type="catalytic activity">
    <reaction evidence="1">
        <text>ATP + protein L-histidine = ADP + protein N-phospho-L-histidine.</text>
        <dbReference type="EC" id="2.7.13.3"/>
    </reaction>
</comment>
<name>A0A803ML04_CHEQI</name>
<dbReference type="GO" id="GO:0035243">
    <property type="term" value="F:protein-arginine omega-N symmetric methyltransferase activity"/>
    <property type="evidence" value="ECO:0007669"/>
    <property type="project" value="UniProtKB-EC"/>
</dbReference>
<evidence type="ECO:0000313" key="9">
    <source>
        <dbReference type="EnsemblPlants" id="AUR62031616-RA:cds"/>
    </source>
</evidence>
<dbReference type="Proteomes" id="UP000596660">
    <property type="component" value="Unplaced"/>
</dbReference>
<keyword evidence="3 4" id="KW-0597">Phosphoprotein</keyword>
<dbReference type="GO" id="GO:0005739">
    <property type="term" value="C:mitochondrion"/>
    <property type="evidence" value="ECO:0007669"/>
    <property type="project" value="UniProtKB-SubCell"/>
</dbReference>
<organism evidence="9 10">
    <name type="scientific">Chenopodium quinoa</name>
    <name type="common">Quinoa</name>
    <dbReference type="NCBI Taxonomy" id="63459"/>
    <lineage>
        <taxon>Eukaryota</taxon>
        <taxon>Viridiplantae</taxon>
        <taxon>Streptophyta</taxon>
        <taxon>Embryophyta</taxon>
        <taxon>Tracheophyta</taxon>
        <taxon>Spermatophyta</taxon>
        <taxon>Magnoliopsida</taxon>
        <taxon>eudicotyledons</taxon>
        <taxon>Gunneridae</taxon>
        <taxon>Pentapetalae</taxon>
        <taxon>Caryophyllales</taxon>
        <taxon>Chenopodiaceae</taxon>
        <taxon>Chenopodioideae</taxon>
        <taxon>Atripliceae</taxon>
        <taxon>Chenopodium</taxon>
    </lineage>
</organism>
<reference evidence="9" key="1">
    <citation type="journal article" date="2017" name="Nature">
        <title>The genome of Chenopodium quinoa.</title>
        <authorList>
            <person name="Jarvis D.E."/>
            <person name="Ho Y.S."/>
            <person name="Lightfoot D.J."/>
            <person name="Schmoeckel S.M."/>
            <person name="Li B."/>
            <person name="Borm T.J.A."/>
            <person name="Ohyanagi H."/>
            <person name="Mineta K."/>
            <person name="Michell C.T."/>
            <person name="Saber N."/>
            <person name="Kharbatia N.M."/>
            <person name="Rupper R.R."/>
            <person name="Sharp A.R."/>
            <person name="Dally N."/>
            <person name="Boughton B.A."/>
            <person name="Woo Y.H."/>
            <person name="Gao G."/>
            <person name="Schijlen E.G.W.M."/>
            <person name="Guo X."/>
            <person name="Momin A.A."/>
            <person name="Negrao S."/>
            <person name="Al-Babili S."/>
            <person name="Gehring C."/>
            <person name="Roessner U."/>
            <person name="Jung C."/>
            <person name="Murphy K."/>
            <person name="Arold S.T."/>
            <person name="Gojobori T."/>
            <person name="van der Linden C.G."/>
            <person name="van Loo E.N."/>
            <person name="Jellen E.N."/>
            <person name="Maughan P.J."/>
            <person name="Tester M."/>
        </authorList>
    </citation>
    <scope>NUCLEOTIDE SEQUENCE [LARGE SCALE GENOMIC DNA]</scope>
    <source>
        <strain evidence="9">cv. PI 614886</strain>
    </source>
</reference>
<dbReference type="Pfam" id="PF00072">
    <property type="entry name" value="Response_reg"/>
    <property type="match status" value="1"/>
</dbReference>
<dbReference type="PANTHER" id="PTHR43719:SF75">
    <property type="entry name" value="HISTIDINE KINASE CKI1"/>
    <property type="match status" value="1"/>
</dbReference>
<dbReference type="GO" id="GO:0032259">
    <property type="term" value="P:methylation"/>
    <property type="evidence" value="ECO:0007669"/>
    <property type="project" value="UniProtKB-KW"/>
</dbReference>
<feature type="compositionally biased region" description="Polar residues" evidence="5">
    <location>
        <begin position="793"/>
        <end position="806"/>
    </location>
</feature>
<evidence type="ECO:0000256" key="3">
    <source>
        <dbReference type="ARBA" id="ARBA00022553"/>
    </source>
</evidence>
<dbReference type="InterPro" id="IPR003594">
    <property type="entry name" value="HATPase_dom"/>
</dbReference>
<dbReference type="Gene3D" id="3.40.50.2300">
    <property type="match status" value="1"/>
</dbReference>
<evidence type="ECO:0000313" key="10">
    <source>
        <dbReference type="Proteomes" id="UP000596660"/>
    </source>
</evidence>
<feature type="domain" description="Response regulatory" evidence="8">
    <location>
        <begin position="820"/>
        <end position="951"/>
    </location>
</feature>
<dbReference type="SMART" id="SM00387">
    <property type="entry name" value="HATPase_c"/>
    <property type="match status" value="1"/>
</dbReference>
<dbReference type="SUPFAM" id="SSF53335">
    <property type="entry name" value="S-adenosyl-L-methionine-dependent methyltransferases"/>
    <property type="match status" value="1"/>
</dbReference>
<reference evidence="9" key="2">
    <citation type="submission" date="2021-03" db="UniProtKB">
        <authorList>
            <consortium name="EnsemblPlants"/>
        </authorList>
    </citation>
    <scope>IDENTIFICATION</scope>
</reference>
<dbReference type="SUPFAM" id="SSF55874">
    <property type="entry name" value="ATPase domain of HSP90 chaperone/DNA topoisomerase II/histidine kinase"/>
    <property type="match status" value="1"/>
</dbReference>
<dbReference type="InterPro" id="IPR005467">
    <property type="entry name" value="His_kinase_dom"/>
</dbReference>
<evidence type="ECO:0000256" key="6">
    <source>
        <dbReference type="SAM" id="Phobius"/>
    </source>
</evidence>
<evidence type="ECO:0000256" key="2">
    <source>
        <dbReference type="ARBA" id="ARBA00012438"/>
    </source>
</evidence>
<feature type="transmembrane region" description="Helical" evidence="6">
    <location>
        <begin position="163"/>
        <end position="185"/>
    </location>
</feature>
<dbReference type="EnsemblPlants" id="AUR62031616-RA">
    <property type="protein sequence ID" value="AUR62031616-RA:cds"/>
    <property type="gene ID" value="AUR62031616"/>
</dbReference>
<dbReference type="SUPFAM" id="SSF52172">
    <property type="entry name" value="CheY-like"/>
    <property type="match status" value="1"/>
</dbReference>
<keyword evidence="6" id="KW-0472">Membrane</keyword>
<feature type="modified residue" description="4-aspartylphosphate" evidence="4">
    <location>
        <position position="881"/>
    </location>
</feature>
<dbReference type="InterPro" id="IPR029063">
    <property type="entry name" value="SAM-dependent_MTases_sf"/>
</dbReference>
<evidence type="ECO:0000259" key="7">
    <source>
        <dbReference type="PROSITE" id="PS50109"/>
    </source>
</evidence>
<dbReference type="InterPro" id="IPR004358">
    <property type="entry name" value="Sig_transdc_His_kin-like_C"/>
</dbReference>
<protein>
    <recommendedName>
        <fullName evidence="2">histidine kinase</fullName>
        <ecNumber evidence="2">2.7.13.3</ecNumber>
    </recommendedName>
</protein>
<evidence type="ECO:0000259" key="8">
    <source>
        <dbReference type="PROSITE" id="PS50110"/>
    </source>
</evidence>
<dbReference type="Pfam" id="PF00512">
    <property type="entry name" value="HisKA"/>
    <property type="match status" value="1"/>
</dbReference>
<feature type="domain" description="Histidine kinase" evidence="7">
    <location>
        <begin position="221"/>
        <end position="487"/>
    </location>
</feature>
<dbReference type="PRINTS" id="PR00344">
    <property type="entry name" value="BCTRLSENSOR"/>
</dbReference>
<dbReference type="PROSITE" id="PS50109">
    <property type="entry name" value="HIS_KIN"/>
    <property type="match status" value="1"/>
</dbReference>
<accession>A0A803ML04</accession>
<dbReference type="InterPro" id="IPR050956">
    <property type="entry name" value="2C_system_His_kinase"/>
</dbReference>
<dbReference type="CDD" id="cd17546">
    <property type="entry name" value="REC_hyHK_CKI1_RcsC-like"/>
    <property type="match status" value="1"/>
</dbReference>
<dbReference type="EC" id="2.7.13.3" evidence="2"/>
<dbReference type="InterPro" id="IPR036097">
    <property type="entry name" value="HisK_dim/P_sf"/>
</dbReference>
<dbReference type="SMART" id="SM00388">
    <property type="entry name" value="HisKA"/>
    <property type="match status" value="1"/>
</dbReference>
<dbReference type="OMA" id="TCFEFNV"/>
<dbReference type="InterPro" id="IPR036890">
    <property type="entry name" value="HATPase_C_sf"/>
</dbReference>
<dbReference type="PROSITE" id="PS50110">
    <property type="entry name" value="RESPONSE_REGULATORY"/>
    <property type="match status" value="1"/>
</dbReference>
<proteinExistence type="predicted"/>
<dbReference type="SMART" id="SM00448">
    <property type="entry name" value="REC"/>
    <property type="match status" value="1"/>
</dbReference>
<dbReference type="Pfam" id="PF02518">
    <property type="entry name" value="HATPase_c"/>
    <property type="match status" value="1"/>
</dbReference>
<dbReference type="Gene3D" id="3.30.565.10">
    <property type="entry name" value="Histidine kinase-like ATPase, C-terminal domain"/>
    <property type="match status" value="1"/>
</dbReference>
<evidence type="ECO:0000256" key="4">
    <source>
        <dbReference type="PROSITE-ProRule" id="PRU00169"/>
    </source>
</evidence>
<keyword evidence="6" id="KW-1133">Transmembrane helix</keyword>
<dbReference type="PANTHER" id="PTHR43719">
    <property type="entry name" value="TWO-COMPONENT HISTIDINE KINASE"/>
    <property type="match status" value="1"/>
</dbReference>
<evidence type="ECO:0000256" key="5">
    <source>
        <dbReference type="SAM" id="MobiDB-lite"/>
    </source>
</evidence>
<dbReference type="InterPro" id="IPR003661">
    <property type="entry name" value="HisK_dim/P_dom"/>
</dbReference>
<dbReference type="GO" id="GO:0000155">
    <property type="term" value="F:phosphorelay sensor kinase activity"/>
    <property type="evidence" value="ECO:0007669"/>
    <property type="project" value="InterPro"/>
</dbReference>
<dbReference type="Gene3D" id="1.10.287.130">
    <property type="match status" value="1"/>
</dbReference>
<feature type="region of interest" description="Disordered" evidence="5">
    <location>
        <begin position="776"/>
        <end position="806"/>
    </location>
</feature>
<dbReference type="SUPFAM" id="SSF47384">
    <property type="entry name" value="Homodimeric domain of signal transducing histidine kinase"/>
    <property type="match status" value="1"/>
</dbReference>
<dbReference type="AlphaFoldDB" id="A0A803ML04"/>
<keyword evidence="10" id="KW-1185">Reference proteome</keyword>